<sequence length="435" mass="46548">MSRNSKNIIITGFALFSIFFGAGNLIFPPTLGFMSGDKWLWTTLGFLITCIGLPLMGIVAVALVGGTTEDLTNKVGKSFGKILCSIIMLSIGPLFCIPRTGATTYELGVQPLFSNVNPIVFSIIYFFITYIFAVNESSVVDKIGSILTPFLLIALGVIIFKGIFVPLGTPSNTGLENAFSRGFTEGYQTMDALGSIILAQMVVGNLISKGYKTKKEQINLTIKAGIVSAICLGFVYGGLSYIGATTNAIFPKDVTRTSLLINITQGLLGGWSKIIFGGAISIACLTTSVGLTATAANYFSKLSNNKVSYKSIVVIICIFSCIISNYGVETIIKLAVPVLVTAYPVVIVLIIMNLFSKYIIKKEVYVGAVYGAFVVSIFNSLNSLGIEIPIIGNVINNLPLTNEGFSWILPAIIGGIIGAVFFNKNHIEVGYEKIS</sequence>
<feature type="transmembrane region" description="Helical" evidence="9">
    <location>
        <begin position="78"/>
        <end position="95"/>
    </location>
</feature>
<proteinExistence type="inferred from homology"/>
<keyword evidence="7 9" id="KW-1133">Transmembrane helix</keyword>
<evidence type="ECO:0000256" key="2">
    <source>
        <dbReference type="ARBA" id="ARBA00008540"/>
    </source>
</evidence>
<feature type="transmembrane region" description="Helical" evidence="9">
    <location>
        <begin position="404"/>
        <end position="423"/>
    </location>
</feature>
<organism evidence="10 11">
    <name type="scientific">Clostridium tetanomorphum</name>
    <dbReference type="NCBI Taxonomy" id="1553"/>
    <lineage>
        <taxon>Bacteria</taxon>
        <taxon>Bacillati</taxon>
        <taxon>Bacillota</taxon>
        <taxon>Clostridia</taxon>
        <taxon>Eubacteriales</taxon>
        <taxon>Clostridiaceae</taxon>
        <taxon>Clostridium</taxon>
    </lineage>
</organism>
<feature type="transmembrane region" description="Helical" evidence="9">
    <location>
        <begin position="311"/>
        <end position="328"/>
    </location>
</feature>
<reference evidence="10 11" key="1">
    <citation type="submission" date="2020-04" db="EMBL/GenBank/DDBJ databases">
        <title>Genomic insights into acetone-butanol-ethanol (ABE) fermentation by sequencing solventogenic clostridia strains.</title>
        <authorList>
            <person name="Brown S."/>
        </authorList>
    </citation>
    <scope>NUCLEOTIDE SEQUENCE [LARGE SCALE GENOMIC DNA]</scope>
    <source>
        <strain evidence="10 11">DJ011</strain>
    </source>
</reference>
<comment type="similarity">
    <text evidence="2 9">Belongs to the branched chain amino acid transporter family.</text>
</comment>
<feature type="transmembrane region" description="Helical" evidence="9">
    <location>
        <begin position="7"/>
        <end position="27"/>
    </location>
</feature>
<protein>
    <recommendedName>
        <fullName evidence="9">Branched-chain amino acid transport system carrier protein</fullName>
    </recommendedName>
</protein>
<name>A0A923IZW5_CLOTT</name>
<evidence type="ECO:0000256" key="8">
    <source>
        <dbReference type="ARBA" id="ARBA00023136"/>
    </source>
</evidence>
<evidence type="ECO:0000256" key="5">
    <source>
        <dbReference type="ARBA" id="ARBA00022692"/>
    </source>
</evidence>
<feature type="transmembrane region" description="Helical" evidence="9">
    <location>
        <begin position="334"/>
        <end position="352"/>
    </location>
</feature>
<feature type="transmembrane region" description="Helical" evidence="9">
    <location>
        <begin position="274"/>
        <end position="299"/>
    </location>
</feature>
<evidence type="ECO:0000256" key="7">
    <source>
        <dbReference type="ARBA" id="ARBA00022989"/>
    </source>
</evidence>
<evidence type="ECO:0000313" key="11">
    <source>
        <dbReference type="Proteomes" id="UP000563151"/>
    </source>
</evidence>
<feature type="transmembrane region" description="Helical" evidence="9">
    <location>
        <begin position="187"/>
        <end position="208"/>
    </location>
</feature>
<keyword evidence="11" id="KW-1185">Reference proteome</keyword>
<evidence type="ECO:0000256" key="6">
    <source>
        <dbReference type="ARBA" id="ARBA00022970"/>
    </source>
</evidence>
<comment type="function">
    <text evidence="9">Component of the transport system for branched-chain amino acids.</text>
</comment>
<evidence type="ECO:0000256" key="9">
    <source>
        <dbReference type="RuleBase" id="RU362122"/>
    </source>
</evidence>
<dbReference type="NCBIfam" id="TIGR00796">
    <property type="entry name" value="livcs"/>
    <property type="match status" value="1"/>
</dbReference>
<feature type="transmembrane region" description="Helical" evidence="9">
    <location>
        <begin position="39"/>
        <end position="66"/>
    </location>
</feature>
<comment type="caution">
    <text evidence="10">The sequence shown here is derived from an EMBL/GenBank/DDBJ whole genome shotgun (WGS) entry which is preliminary data.</text>
</comment>
<feature type="transmembrane region" description="Helical" evidence="9">
    <location>
        <begin position="146"/>
        <end position="167"/>
    </location>
</feature>
<dbReference type="GO" id="GO:0005886">
    <property type="term" value="C:plasma membrane"/>
    <property type="evidence" value="ECO:0007669"/>
    <property type="project" value="UniProtKB-SubCell"/>
</dbReference>
<dbReference type="GO" id="GO:0015190">
    <property type="term" value="F:L-leucine transmembrane transporter activity"/>
    <property type="evidence" value="ECO:0007669"/>
    <property type="project" value="TreeGrafter"/>
</dbReference>
<evidence type="ECO:0000256" key="3">
    <source>
        <dbReference type="ARBA" id="ARBA00022448"/>
    </source>
</evidence>
<dbReference type="Pfam" id="PF05525">
    <property type="entry name" value="Branch_AA_trans"/>
    <property type="match status" value="1"/>
</dbReference>
<evidence type="ECO:0000256" key="1">
    <source>
        <dbReference type="ARBA" id="ARBA00004651"/>
    </source>
</evidence>
<dbReference type="EMBL" id="JAAZWO010000007">
    <property type="protein sequence ID" value="MBC2397706.1"/>
    <property type="molecule type" value="Genomic_DNA"/>
</dbReference>
<keyword evidence="6 9" id="KW-0029">Amino-acid transport</keyword>
<dbReference type="Proteomes" id="UP000563151">
    <property type="component" value="Unassembled WGS sequence"/>
</dbReference>
<dbReference type="GO" id="GO:0005304">
    <property type="term" value="F:L-valine transmembrane transporter activity"/>
    <property type="evidence" value="ECO:0007669"/>
    <property type="project" value="TreeGrafter"/>
</dbReference>
<evidence type="ECO:0000313" key="10">
    <source>
        <dbReference type="EMBL" id="MBC2397706.1"/>
    </source>
</evidence>
<dbReference type="PANTHER" id="PTHR30588:SF0">
    <property type="entry name" value="BRANCHED-CHAIN AMINO ACID PERMEASE BRNQ"/>
    <property type="match status" value="1"/>
</dbReference>
<comment type="subcellular location">
    <subcellularLocation>
        <location evidence="1 9">Cell membrane</location>
        <topology evidence="1 9">Multi-pass membrane protein</topology>
    </subcellularLocation>
</comment>
<keyword evidence="5 9" id="KW-0812">Transmembrane</keyword>
<dbReference type="AlphaFoldDB" id="A0A923IZW5"/>
<feature type="transmembrane region" description="Helical" evidence="9">
    <location>
        <begin position="115"/>
        <end position="134"/>
    </location>
</feature>
<dbReference type="GO" id="GO:0015820">
    <property type="term" value="P:L-leucine transport"/>
    <property type="evidence" value="ECO:0007669"/>
    <property type="project" value="TreeGrafter"/>
</dbReference>
<keyword evidence="8 9" id="KW-0472">Membrane</keyword>
<dbReference type="GO" id="GO:0015188">
    <property type="term" value="F:L-isoleucine transmembrane transporter activity"/>
    <property type="evidence" value="ECO:0007669"/>
    <property type="project" value="TreeGrafter"/>
</dbReference>
<dbReference type="InterPro" id="IPR004685">
    <property type="entry name" value="Brnchd-chn_aa_trnsp_Livcs"/>
</dbReference>
<keyword evidence="3 9" id="KW-0813">Transport</keyword>
<feature type="transmembrane region" description="Helical" evidence="9">
    <location>
        <begin position="364"/>
        <end position="384"/>
    </location>
</feature>
<dbReference type="RefSeq" id="WP_035148255.1">
    <property type="nucleotide sequence ID" value="NZ_JAAZWO010000007.1"/>
</dbReference>
<gene>
    <name evidence="10" type="primary">brnQ</name>
    <name evidence="10" type="ORF">HGG79_07955</name>
</gene>
<keyword evidence="4" id="KW-1003">Cell membrane</keyword>
<feature type="transmembrane region" description="Helical" evidence="9">
    <location>
        <begin position="220"/>
        <end position="242"/>
    </location>
</feature>
<dbReference type="GO" id="GO:0015818">
    <property type="term" value="P:isoleucine transport"/>
    <property type="evidence" value="ECO:0007669"/>
    <property type="project" value="TreeGrafter"/>
</dbReference>
<dbReference type="PANTHER" id="PTHR30588">
    <property type="entry name" value="BRANCHED-CHAIN AMINO ACID TRANSPORT SYSTEM 2 CARRIER PROTEIN"/>
    <property type="match status" value="1"/>
</dbReference>
<accession>A0A923IZW5</accession>
<evidence type="ECO:0000256" key="4">
    <source>
        <dbReference type="ARBA" id="ARBA00022475"/>
    </source>
</evidence>